<sequence>MDSIFKASFAKTKISQSRERKASEVPPLVHICSKDEAYGQHFSMNVTQWSYKILPPIEPGFSGTVSDFGISLSFSRQQWKKNQATMGEGDI</sequence>
<reference evidence="1" key="1">
    <citation type="thesis" date="2020" institute="ProQuest LLC" country="789 East Eisenhower Parkway, Ann Arbor, MI, USA">
        <title>Comparative Genomics and Chromosome Evolution.</title>
        <authorList>
            <person name="Mudd A.B."/>
        </authorList>
    </citation>
    <scope>NUCLEOTIDE SEQUENCE</scope>
    <source>
        <strain evidence="1">237g6f4</strain>
        <tissue evidence="1">Blood</tissue>
    </source>
</reference>
<comment type="caution">
    <text evidence="1">The sequence shown here is derived from an EMBL/GenBank/DDBJ whole genome shotgun (WGS) entry which is preliminary data.</text>
</comment>
<evidence type="ECO:0000313" key="1">
    <source>
        <dbReference type="EMBL" id="KAG8537154.1"/>
    </source>
</evidence>
<accession>A0AAV6YI66</accession>
<keyword evidence="2" id="KW-1185">Reference proteome</keyword>
<evidence type="ECO:0000313" key="2">
    <source>
        <dbReference type="Proteomes" id="UP000824782"/>
    </source>
</evidence>
<proteinExistence type="predicted"/>
<name>A0AAV6YI66_ENGPU</name>
<gene>
    <name evidence="1" type="ORF">GDO81_024997</name>
</gene>
<dbReference type="AlphaFoldDB" id="A0AAV6YI66"/>
<dbReference type="EMBL" id="WNYA01033377">
    <property type="protein sequence ID" value="KAG8537154.1"/>
    <property type="molecule type" value="Genomic_DNA"/>
</dbReference>
<organism evidence="1 2">
    <name type="scientific">Engystomops pustulosus</name>
    <name type="common">Tungara frog</name>
    <name type="synonym">Physalaemus pustulosus</name>
    <dbReference type="NCBI Taxonomy" id="76066"/>
    <lineage>
        <taxon>Eukaryota</taxon>
        <taxon>Metazoa</taxon>
        <taxon>Chordata</taxon>
        <taxon>Craniata</taxon>
        <taxon>Vertebrata</taxon>
        <taxon>Euteleostomi</taxon>
        <taxon>Amphibia</taxon>
        <taxon>Batrachia</taxon>
        <taxon>Anura</taxon>
        <taxon>Neobatrachia</taxon>
        <taxon>Hyloidea</taxon>
        <taxon>Leptodactylidae</taxon>
        <taxon>Leiuperinae</taxon>
        <taxon>Engystomops</taxon>
    </lineage>
</organism>
<protein>
    <submittedName>
        <fullName evidence="1">Uncharacterized protein</fullName>
    </submittedName>
</protein>
<dbReference type="Proteomes" id="UP000824782">
    <property type="component" value="Unassembled WGS sequence"/>
</dbReference>